<accession>A0ABW4ZGP1</accession>
<evidence type="ECO:0000256" key="1">
    <source>
        <dbReference type="ARBA" id="ARBA00010688"/>
    </source>
</evidence>
<evidence type="ECO:0000313" key="5">
    <source>
        <dbReference type="EMBL" id="MFD2161201.1"/>
    </source>
</evidence>
<dbReference type="Proteomes" id="UP001597387">
    <property type="component" value="Unassembled WGS sequence"/>
</dbReference>
<evidence type="ECO:0000256" key="3">
    <source>
        <dbReference type="ARBA" id="ARBA00022777"/>
    </source>
</evidence>
<keyword evidence="3 5" id="KW-0418">Kinase</keyword>
<keyword evidence="2 5" id="KW-0808">Transferase</keyword>
<organism evidence="5 6">
    <name type="scientific">Paradesertivirga mongoliensis</name>
    <dbReference type="NCBI Taxonomy" id="2100740"/>
    <lineage>
        <taxon>Bacteria</taxon>
        <taxon>Pseudomonadati</taxon>
        <taxon>Bacteroidota</taxon>
        <taxon>Sphingobacteriia</taxon>
        <taxon>Sphingobacteriales</taxon>
        <taxon>Sphingobacteriaceae</taxon>
        <taxon>Paradesertivirga</taxon>
    </lineage>
</organism>
<dbReference type="InterPro" id="IPR029056">
    <property type="entry name" value="Ribokinase-like"/>
</dbReference>
<feature type="domain" description="Carbohydrate kinase PfkB" evidence="4">
    <location>
        <begin position="18"/>
        <end position="278"/>
    </location>
</feature>
<dbReference type="PROSITE" id="PS00583">
    <property type="entry name" value="PFKB_KINASES_1"/>
    <property type="match status" value="1"/>
</dbReference>
<dbReference type="RefSeq" id="WP_255899936.1">
    <property type="nucleotide sequence ID" value="NZ_JAFMZO010000001.1"/>
</dbReference>
<dbReference type="PANTHER" id="PTHR43085">
    <property type="entry name" value="HEXOKINASE FAMILY MEMBER"/>
    <property type="match status" value="1"/>
</dbReference>
<evidence type="ECO:0000259" key="4">
    <source>
        <dbReference type="Pfam" id="PF00294"/>
    </source>
</evidence>
<dbReference type="InterPro" id="IPR002173">
    <property type="entry name" value="Carboh/pur_kinase_PfkB_CS"/>
</dbReference>
<dbReference type="SUPFAM" id="SSF53613">
    <property type="entry name" value="Ribokinase-like"/>
    <property type="match status" value="1"/>
</dbReference>
<dbReference type="GO" id="GO:0016301">
    <property type="term" value="F:kinase activity"/>
    <property type="evidence" value="ECO:0007669"/>
    <property type="project" value="UniProtKB-KW"/>
</dbReference>
<protein>
    <submittedName>
        <fullName evidence="5">Carbohydrate kinase</fullName>
        <ecNumber evidence="5">2.7.1.-</ecNumber>
    </submittedName>
</protein>
<sequence>MSQIVCFGEILWDNLPTGKKPGGAPMNVAIHLKKHGAATQLISSVGDDEDGGDLRTFLAASHLSGEYVQTHKTLATGVVDVSLDEHKQASYIIKKPVAWDEIFWNDGIAGLTDEAEALVFGSLACRSEISRQTLMKLLDTSKCSIFDMNLRPPHFEKHTLEVLMRKCDVLKINEHELDYLKNFYGLKGTSGNQLIHLGDLTATNTICLTLGENGAMILHKGKIFTHPGFEVPVLDTVGAGDAFLASFIYGYLEQNPVDEILTRACATGALVASRRGANPEYKLSDVDQIYKF</sequence>
<dbReference type="InterPro" id="IPR011611">
    <property type="entry name" value="PfkB_dom"/>
</dbReference>
<dbReference type="InterPro" id="IPR050306">
    <property type="entry name" value="PfkB_Carbo_kinase"/>
</dbReference>
<proteinExistence type="inferred from homology"/>
<dbReference type="EC" id="2.7.1.-" evidence="5"/>
<comment type="similarity">
    <text evidence="1">Belongs to the carbohydrate kinase PfkB family.</text>
</comment>
<evidence type="ECO:0000313" key="6">
    <source>
        <dbReference type="Proteomes" id="UP001597387"/>
    </source>
</evidence>
<name>A0ABW4ZGP1_9SPHI</name>
<gene>
    <name evidence="5" type="ORF">ACFSJU_02295</name>
</gene>
<dbReference type="Pfam" id="PF00294">
    <property type="entry name" value="PfkB"/>
    <property type="match status" value="1"/>
</dbReference>
<dbReference type="CDD" id="cd01167">
    <property type="entry name" value="bac_FRK"/>
    <property type="match status" value="1"/>
</dbReference>
<dbReference type="PANTHER" id="PTHR43085:SF57">
    <property type="entry name" value="CARBOHYDRATE KINASE PFKB DOMAIN-CONTAINING PROTEIN"/>
    <property type="match status" value="1"/>
</dbReference>
<dbReference type="Gene3D" id="3.40.1190.20">
    <property type="match status" value="1"/>
</dbReference>
<reference evidence="6" key="1">
    <citation type="journal article" date="2019" name="Int. J. Syst. Evol. Microbiol.">
        <title>The Global Catalogue of Microorganisms (GCM) 10K type strain sequencing project: providing services to taxonomists for standard genome sequencing and annotation.</title>
        <authorList>
            <consortium name="The Broad Institute Genomics Platform"/>
            <consortium name="The Broad Institute Genome Sequencing Center for Infectious Disease"/>
            <person name="Wu L."/>
            <person name="Ma J."/>
        </authorList>
    </citation>
    <scope>NUCLEOTIDE SEQUENCE [LARGE SCALE GENOMIC DNA]</scope>
    <source>
        <strain evidence="6">KCTC 42217</strain>
    </source>
</reference>
<comment type="caution">
    <text evidence="5">The sequence shown here is derived from an EMBL/GenBank/DDBJ whole genome shotgun (WGS) entry which is preliminary data.</text>
</comment>
<keyword evidence="6" id="KW-1185">Reference proteome</keyword>
<evidence type="ECO:0000256" key="2">
    <source>
        <dbReference type="ARBA" id="ARBA00022679"/>
    </source>
</evidence>
<dbReference type="EMBL" id="JBHUHZ010000001">
    <property type="protein sequence ID" value="MFD2161201.1"/>
    <property type="molecule type" value="Genomic_DNA"/>
</dbReference>